<evidence type="ECO:0000313" key="2">
    <source>
        <dbReference type="Proteomes" id="UP000316598"/>
    </source>
</evidence>
<comment type="caution">
    <text evidence="1">The sequence shown here is derived from an EMBL/GenBank/DDBJ whole genome shotgun (WGS) entry which is preliminary data.</text>
</comment>
<dbReference type="EMBL" id="SJPI01000002">
    <property type="protein sequence ID" value="TWT50725.1"/>
    <property type="molecule type" value="Genomic_DNA"/>
</dbReference>
<proteinExistence type="predicted"/>
<keyword evidence="2" id="KW-1185">Reference proteome</keyword>
<sequence length="44" mass="4807">MTILAPTNVSIDIPNQFGTVSPDGLYGNPADRFGETLDSRFQNH</sequence>
<evidence type="ECO:0000313" key="1">
    <source>
        <dbReference type="EMBL" id="TWT50725.1"/>
    </source>
</evidence>
<reference evidence="1 2" key="1">
    <citation type="submission" date="2019-02" db="EMBL/GenBank/DDBJ databases">
        <title>Deep-cultivation of Planctomycetes and their phenomic and genomic characterization uncovers novel biology.</title>
        <authorList>
            <person name="Wiegand S."/>
            <person name="Jogler M."/>
            <person name="Boedeker C."/>
            <person name="Pinto D."/>
            <person name="Vollmers J."/>
            <person name="Rivas-Marin E."/>
            <person name="Kohn T."/>
            <person name="Peeters S.H."/>
            <person name="Heuer A."/>
            <person name="Rast P."/>
            <person name="Oberbeckmann S."/>
            <person name="Bunk B."/>
            <person name="Jeske O."/>
            <person name="Meyerdierks A."/>
            <person name="Storesund J.E."/>
            <person name="Kallscheuer N."/>
            <person name="Luecker S."/>
            <person name="Lage O.M."/>
            <person name="Pohl T."/>
            <person name="Merkel B.J."/>
            <person name="Hornburger P."/>
            <person name="Mueller R.-W."/>
            <person name="Bruemmer F."/>
            <person name="Labrenz M."/>
            <person name="Spormann A.M."/>
            <person name="Op Den Camp H."/>
            <person name="Overmann J."/>
            <person name="Amann R."/>
            <person name="Jetten M.S.M."/>
            <person name="Mascher T."/>
            <person name="Medema M.H."/>
            <person name="Devos D.P."/>
            <person name="Kaster A.-K."/>
            <person name="Ovreas L."/>
            <person name="Rohde M."/>
            <person name="Galperin M.Y."/>
            <person name="Jogler C."/>
        </authorList>
    </citation>
    <scope>NUCLEOTIDE SEQUENCE [LARGE SCALE GENOMIC DNA]</scope>
    <source>
        <strain evidence="1 2">Pla22</strain>
    </source>
</reference>
<organism evidence="1 2">
    <name type="scientific">Rubripirellula amarantea</name>
    <dbReference type="NCBI Taxonomy" id="2527999"/>
    <lineage>
        <taxon>Bacteria</taxon>
        <taxon>Pseudomonadati</taxon>
        <taxon>Planctomycetota</taxon>
        <taxon>Planctomycetia</taxon>
        <taxon>Pirellulales</taxon>
        <taxon>Pirellulaceae</taxon>
        <taxon>Rubripirellula</taxon>
    </lineage>
</organism>
<dbReference type="RefSeq" id="WP_261343146.1">
    <property type="nucleotide sequence ID" value="NZ_SJPI01000002.1"/>
</dbReference>
<accession>A0A5C5WKR5</accession>
<protein>
    <submittedName>
        <fullName evidence="1">Uncharacterized protein</fullName>
    </submittedName>
</protein>
<name>A0A5C5WKR5_9BACT</name>
<dbReference type="Proteomes" id="UP000316598">
    <property type="component" value="Unassembled WGS sequence"/>
</dbReference>
<gene>
    <name evidence="1" type="ORF">Pla22_34680</name>
</gene>
<dbReference type="AlphaFoldDB" id="A0A5C5WKR5"/>